<keyword evidence="1" id="KW-0732">Signal</keyword>
<comment type="caution">
    <text evidence="2">The sequence shown here is derived from an EMBL/GenBank/DDBJ whole genome shotgun (WGS) entry which is preliminary data.</text>
</comment>
<proteinExistence type="predicted"/>
<protein>
    <recommendedName>
        <fullName evidence="4">Secreted protein</fullName>
    </recommendedName>
</protein>
<gene>
    <name evidence="2" type="ORF">CIPAW_09G019000</name>
</gene>
<evidence type="ECO:0008006" key="4">
    <source>
        <dbReference type="Google" id="ProtNLM"/>
    </source>
</evidence>
<feature type="chain" id="PRO_5035828270" description="Secreted protein" evidence="1">
    <location>
        <begin position="18"/>
        <end position="81"/>
    </location>
</feature>
<name>A0A8T1PG38_CARIL</name>
<dbReference type="EMBL" id="CM031817">
    <property type="protein sequence ID" value="KAG6640653.1"/>
    <property type="molecule type" value="Genomic_DNA"/>
</dbReference>
<keyword evidence="3" id="KW-1185">Reference proteome</keyword>
<sequence>MYIPCFFLACALTLSNAPIIKVSIIPSAVNVHHLNCKRTDLFIPRGPQLYSVRISPSRHPLLLPEALPAFIARQPFGIFKQ</sequence>
<evidence type="ECO:0000313" key="3">
    <source>
        <dbReference type="Proteomes" id="UP000811609"/>
    </source>
</evidence>
<accession>A0A8T1PG38</accession>
<evidence type="ECO:0000256" key="1">
    <source>
        <dbReference type="SAM" id="SignalP"/>
    </source>
</evidence>
<dbReference type="Proteomes" id="UP000811609">
    <property type="component" value="Chromosome 9"/>
</dbReference>
<dbReference type="AlphaFoldDB" id="A0A8T1PG38"/>
<feature type="signal peptide" evidence="1">
    <location>
        <begin position="1"/>
        <end position="17"/>
    </location>
</feature>
<reference evidence="2" key="1">
    <citation type="submission" date="2020-12" db="EMBL/GenBank/DDBJ databases">
        <title>WGS assembly of Carya illinoinensis cv. Pawnee.</title>
        <authorList>
            <person name="Platts A."/>
            <person name="Shu S."/>
            <person name="Wright S."/>
            <person name="Barry K."/>
            <person name="Edger P."/>
            <person name="Pires J.C."/>
            <person name="Schmutz J."/>
        </authorList>
    </citation>
    <scope>NUCLEOTIDE SEQUENCE</scope>
    <source>
        <tissue evidence="2">Leaf</tissue>
    </source>
</reference>
<evidence type="ECO:0000313" key="2">
    <source>
        <dbReference type="EMBL" id="KAG6640653.1"/>
    </source>
</evidence>
<organism evidence="2 3">
    <name type="scientific">Carya illinoinensis</name>
    <name type="common">Pecan</name>
    <dbReference type="NCBI Taxonomy" id="32201"/>
    <lineage>
        <taxon>Eukaryota</taxon>
        <taxon>Viridiplantae</taxon>
        <taxon>Streptophyta</taxon>
        <taxon>Embryophyta</taxon>
        <taxon>Tracheophyta</taxon>
        <taxon>Spermatophyta</taxon>
        <taxon>Magnoliopsida</taxon>
        <taxon>eudicotyledons</taxon>
        <taxon>Gunneridae</taxon>
        <taxon>Pentapetalae</taxon>
        <taxon>rosids</taxon>
        <taxon>fabids</taxon>
        <taxon>Fagales</taxon>
        <taxon>Juglandaceae</taxon>
        <taxon>Carya</taxon>
    </lineage>
</organism>